<dbReference type="PANTHER" id="PTHR12957">
    <property type="entry name" value="DEAD/H BOX POLYPEPTIDE 26/DICE1-RELATED"/>
    <property type="match status" value="1"/>
</dbReference>
<feature type="compositionally biased region" description="Polar residues" evidence="1">
    <location>
        <begin position="96"/>
        <end position="120"/>
    </location>
</feature>
<dbReference type="GO" id="GO:0034472">
    <property type="term" value="P:snRNA 3'-end processing"/>
    <property type="evidence" value="ECO:0007669"/>
    <property type="project" value="TreeGrafter"/>
</dbReference>
<dbReference type="Ensembl" id="ENSEAST00005051818.1">
    <property type="protein sequence ID" value="ENSEASP00005057701.1"/>
    <property type="gene ID" value="ENSEASG00005025454.1"/>
</dbReference>
<keyword evidence="4" id="KW-1185">Reference proteome</keyword>
<dbReference type="PANTHER" id="PTHR12957:SF22">
    <property type="entry name" value="INTEGRATOR COMPLEX SUBUNIT 6-LIKE"/>
    <property type="match status" value="1"/>
</dbReference>
<sequence>DSDCNDLACSLGTSSLTSPCECESPKTRDLHAKKTKWTQTPPDGFMSNSAAPEQMNMAGDGVPPNRWDSLSDDVAGLRKDGLAHKPGSDALAGGSKTCSTSGGDRKVTATSSEGTVPNTSQISPAMAQKINYNIKYELRKEVRKFGRKYERIFTLLEGVQGPPAVKKQFVDFTIQEAARWVSRRSSKKLNRCIGHASP</sequence>
<feature type="region of interest" description="Disordered" evidence="1">
    <location>
        <begin position="16"/>
        <end position="65"/>
    </location>
</feature>
<reference evidence="3 4" key="1">
    <citation type="journal article" date="2020" name="Nat. Commun.">
        <title>Donkey genomes provide new insights into domestication and selection for coat color.</title>
        <authorList>
            <person name="Wang"/>
            <person name="C."/>
            <person name="Li"/>
            <person name="H."/>
            <person name="Guo"/>
            <person name="Y."/>
            <person name="Huang"/>
            <person name="J."/>
            <person name="Sun"/>
            <person name="Y."/>
            <person name="Min"/>
            <person name="J."/>
            <person name="Wang"/>
            <person name="J."/>
            <person name="Fang"/>
            <person name="X."/>
            <person name="Zhao"/>
            <person name="Z."/>
            <person name="Wang"/>
            <person name="S."/>
            <person name="Zhang"/>
            <person name="Y."/>
            <person name="Liu"/>
            <person name="Q."/>
            <person name="Jiang"/>
            <person name="Q."/>
            <person name="Wang"/>
            <person name="X."/>
            <person name="Guo"/>
            <person name="Y."/>
            <person name="Yang"/>
            <person name="C."/>
            <person name="Wang"/>
            <person name="Y."/>
            <person name="Tian"/>
            <person name="F."/>
            <person name="Zhuang"/>
            <person name="G."/>
            <person name="Fan"/>
            <person name="Y."/>
            <person name="Gao"/>
            <person name="Q."/>
            <person name="Li"/>
            <person name="Y."/>
            <person name="Ju"/>
            <person name="Z."/>
            <person name="Li"/>
            <person name="J."/>
            <person name="Li"/>
            <person name="R."/>
            <person name="Hou"/>
            <person name="M."/>
            <person name="Yang"/>
            <person name="G."/>
            <person name="Liu"/>
            <person name="G."/>
            <person name="Liu"/>
            <person name="W."/>
            <person name="Guo"/>
            <person name="J."/>
            <person name="Pan"/>
            <person name="S."/>
            <person name="Fan"/>
            <person name="G."/>
            <person name="Zhang"/>
            <person name="W."/>
            <person name="Zhang"/>
            <person name="R."/>
            <person name="Yu"/>
            <person name="J."/>
            <person name="Zhang"/>
            <person name="X."/>
            <person name="Yin"/>
            <person name="Q."/>
            <person name="Ji"/>
            <person name="C."/>
            <person name="Jin"/>
            <person name="Y."/>
            <person name="Yue"/>
            <person name="G."/>
            <person name="Liu"/>
            <person name="M."/>
            <person name="Xu"/>
            <person name="J."/>
            <person name="Liu"/>
            <person name="S."/>
            <person name="Jordana"/>
            <person name="J."/>
            <person name="Noce"/>
            <person name="A."/>
            <person name="Amills"/>
            <person name="M."/>
            <person name="Wu"/>
            <person name="D.D."/>
            <person name="Li"/>
            <person name="S."/>
            <person name="Zhou"/>
            <person name="X. and Zhong"/>
            <person name="J."/>
        </authorList>
    </citation>
    <scope>NUCLEOTIDE SEQUENCE [LARGE SCALE GENOMIC DNA]</scope>
</reference>
<reference evidence="3" key="2">
    <citation type="submission" date="2025-08" db="UniProtKB">
        <authorList>
            <consortium name="Ensembl"/>
        </authorList>
    </citation>
    <scope>IDENTIFICATION</scope>
</reference>
<name>A0A9L0JWM9_EQUAS</name>
<evidence type="ECO:0000259" key="2">
    <source>
        <dbReference type="Pfam" id="PF15300"/>
    </source>
</evidence>
<dbReference type="GO" id="GO:0032039">
    <property type="term" value="C:integrator complex"/>
    <property type="evidence" value="ECO:0007669"/>
    <property type="project" value="TreeGrafter"/>
</dbReference>
<dbReference type="Proteomes" id="UP000694387">
    <property type="component" value="Chromosome X"/>
</dbReference>
<evidence type="ECO:0000256" key="1">
    <source>
        <dbReference type="SAM" id="MobiDB-lite"/>
    </source>
</evidence>
<feature type="compositionally biased region" description="Polar residues" evidence="1">
    <location>
        <begin position="37"/>
        <end position="51"/>
    </location>
</feature>
<dbReference type="Pfam" id="PF15300">
    <property type="entry name" value="INT_SG_DDX_CT_C"/>
    <property type="match status" value="1"/>
</dbReference>
<feature type="compositionally biased region" description="Basic and acidic residues" evidence="1">
    <location>
        <begin position="23"/>
        <end position="32"/>
    </location>
</feature>
<proteinExistence type="predicted"/>
<dbReference type="AlphaFoldDB" id="A0A9L0JWM9"/>
<protein>
    <recommendedName>
        <fullName evidence="2">INTS6/SAGE1/DDX26B/CT45 C-terminal domain-containing protein</fullName>
    </recommendedName>
</protein>
<reference evidence="3" key="3">
    <citation type="submission" date="2025-09" db="UniProtKB">
        <authorList>
            <consortium name="Ensembl"/>
        </authorList>
    </citation>
    <scope>IDENTIFICATION</scope>
</reference>
<dbReference type="GeneTree" id="ENSGT00390000016655"/>
<accession>A0A9L0JWM9</accession>
<feature type="compositionally biased region" description="Basic and acidic residues" evidence="1">
    <location>
        <begin position="78"/>
        <end position="87"/>
    </location>
</feature>
<evidence type="ECO:0000313" key="4">
    <source>
        <dbReference type="Proteomes" id="UP000694387"/>
    </source>
</evidence>
<feature type="region of interest" description="Disordered" evidence="1">
    <location>
        <begin position="78"/>
        <end position="120"/>
    </location>
</feature>
<dbReference type="InterPro" id="IPR051113">
    <property type="entry name" value="Integrator_subunit6"/>
</dbReference>
<organism evidence="3 4">
    <name type="scientific">Equus asinus</name>
    <name type="common">Donkey</name>
    <name type="synonym">Equus africanus asinus</name>
    <dbReference type="NCBI Taxonomy" id="9793"/>
    <lineage>
        <taxon>Eukaryota</taxon>
        <taxon>Metazoa</taxon>
        <taxon>Chordata</taxon>
        <taxon>Craniata</taxon>
        <taxon>Vertebrata</taxon>
        <taxon>Euteleostomi</taxon>
        <taxon>Mammalia</taxon>
        <taxon>Eutheria</taxon>
        <taxon>Laurasiatheria</taxon>
        <taxon>Perissodactyla</taxon>
        <taxon>Equidae</taxon>
        <taxon>Equus</taxon>
    </lineage>
</organism>
<evidence type="ECO:0000313" key="3">
    <source>
        <dbReference type="Ensembl" id="ENSEASP00005057701.1"/>
    </source>
</evidence>
<dbReference type="InterPro" id="IPR029307">
    <property type="entry name" value="INT_SG_DDX_CT_C"/>
</dbReference>
<feature type="domain" description="INTS6/SAGE1/DDX26B/CT45 C-terminal" evidence="2">
    <location>
        <begin position="130"/>
        <end position="180"/>
    </location>
</feature>